<evidence type="ECO:0000313" key="3">
    <source>
        <dbReference type="Proteomes" id="UP000054928"/>
    </source>
</evidence>
<name>A0A0N7L7Q7_PLAHL</name>
<proteinExistence type="predicted"/>
<keyword evidence="1" id="KW-0732">Signal</keyword>
<sequence length="69" mass="7684">MLLLYCVCFLCSSYAVLQHRLAALASTELSMQSLQSPPTNRDLGVSSLTEISEERFPMAHMLDVLLQLP</sequence>
<dbReference type="EMBL" id="CCYD01002836">
    <property type="protein sequence ID" value="CEG47747.1"/>
    <property type="molecule type" value="Genomic_DNA"/>
</dbReference>
<evidence type="ECO:0000256" key="1">
    <source>
        <dbReference type="SAM" id="SignalP"/>
    </source>
</evidence>
<evidence type="ECO:0000313" key="2">
    <source>
        <dbReference type="EMBL" id="CEG47747.1"/>
    </source>
</evidence>
<organism evidence="2 3">
    <name type="scientific">Plasmopara halstedii</name>
    <name type="common">Downy mildew of sunflower</name>
    <dbReference type="NCBI Taxonomy" id="4781"/>
    <lineage>
        <taxon>Eukaryota</taxon>
        <taxon>Sar</taxon>
        <taxon>Stramenopiles</taxon>
        <taxon>Oomycota</taxon>
        <taxon>Peronosporomycetes</taxon>
        <taxon>Peronosporales</taxon>
        <taxon>Peronosporaceae</taxon>
        <taxon>Plasmopara</taxon>
    </lineage>
</organism>
<dbReference type="RefSeq" id="XP_024584116.1">
    <property type="nucleotide sequence ID" value="XM_024718748.1"/>
</dbReference>
<feature type="signal peptide" evidence="1">
    <location>
        <begin position="1"/>
        <end position="18"/>
    </location>
</feature>
<keyword evidence="3" id="KW-1185">Reference proteome</keyword>
<evidence type="ECO:0008006" key="4">
    <source>
        <dbReference type="Google" id="ProtNLM"/>
    </source>
</evidence>
<reference evidence="3" key="1">
    <citation type="submission" date="2014-09" db="EMBL/GenBank/DDBJ databases">
        <authorList>
            <person name="Sharma Rahul"/>
            <person name="Thines Marco"/>
        </authorList>
    </citation>
    <scope>NUCLEOTIDE SEQUENCE [LARGE SCALE GENOMIC DNA]</scope>
</reference>
<dbReference type="AlphaFoldDB" id="A0A0N7L7Q7"/>
<accession>A0A0N7L7Q7</accession>
<protein>
    <recommendedName>
        <fullName evidence="4">RxLR-like protein</fullName>
    </recommendedName>
</protein>
<dbReference type="GeneID" id="36399949"/>
<dbReference type="Proteomes" id="UP000054928">
    <property type="component" value="Unassembled WGS sequence"/>
</dbReference>
<feature type="chain" id="PRO_5006015156" description="RxLR-like protein" evidence="1">
    <location>
        <begin position="19"/>
        <end position="69"/>
    </location>
</feature>